<dbReference type="InterPro" id="IPR036691">
    <property type="entry name" value="Endo/exonu/phosph_ase_sf"/>
</dbReference>
<accession>A0A7J9A0K1</accession>
<name>A0A7J9A0K1_9ROSI</name>
<organism evidence="1 2">
    <name type="scientific">Gossypium laxum</name>
    <dbReference type="NCBI Taxonomy" id="34288"/>
    <lineage>
        <taxon>Eukaryota</taxon>
        <taxon>Viridiplantae</taxon>
        <taxon>Streptophyta</taxon>
        <taxon>Embryophyta</taxon>
        <taxon>Tracheophyta</taxon>
        <taxon>Spermatophyta</taxon>
        <taxon>Magnoliopsida</taxon>
        <taxon>eudicotyledons</taxon>
        <taxon>Gunneridae</taxon>
        <taxon>Pentapetalae</taxon>
        <taxon>rosids</taxon>
        <taxon>malvids</taxon>
        <taxon>Malvales</taxon>
        <taxon>Malvaceae</taxon>
        <taxon>Malvoideae</taxon>
        <taxon>Gossypium</taxon>
    </lineage>
</organism>
<proteinExistence type="predicted"/>
<reference evidence="1 2" key="1">
    <citation type="journal article" date="2019" name="Genome Biol. Evol.">
        <title>Insights into the evolution of the New World diploid cottons (Gossypium, subgenus Houzingenia) based on genome sequencing.</title>
        <authorList>
            <person name="Grover C.E."/>
            <person name="Arick M.A. 2nd"/>
            <person name="Thrash A."/>
            <person name="Conover J.L."/>
            <person name="Sanders W.S."/>
            <person name="Peterson D.G."/>
            <person name="Frelichowski J.E."/>
            <person name="Scheffler J.A."/>
            <person name="Scheffler B.E."/>
            <person name="Wendel J.F."/>
        </authorList>
    </citation>
    <scope>NUCLEOTIDE SEQUENCE [LARGE SCALE GENOMIC DNA]</scope>
    <source>
        <strain evidence="1">4</strain>
        <tissue evidence="1">Leaf</tissue>
    </source>
</reference>
<dbReference type="SUPFAM" id="SSF56219">
    <property type="entry name" value="DNase I-like"/>
    <property type="match status" value="1"/>
</dbReference>
<protein>
    <submittedName>
        <fullName evidence="1">Uncharacterized protein</fullName>
    </submittedName>
</protein>
<dbReference type="Proteomes" id="UP000593574">
    <property type="component" value="Unassembled WGS sequence"/>
</dbReference>
<evidence type="ECO:0000313" key="1">
    <source>
        <dbReference type="EMBL" id="MBA0717576.1"/>
    </source>
</evidence>
<dbReference type="AlphaFoldDB" id="A0A7J9A0K1"/>
<keyword evidence="2" id="KW-1185">Reference proteome</keyword>
<dbReference type="PANTHER" id="PTHR33710">
    <property type="entry name" value="BNAC02G09200D PROTEIN"/>
    <property type="match status" value="1"/>
</dbReference>
<gene>
    <name evidence="1" type="ORF">Golax_005377</name>
</gene>
<dbReference type="PANTHER" id="PTHR33710:SF77">
    <property type="entry name" value="DNASE I-LIKE SUPERFAMILY PROTEIN"/>
    <property type="match status" value="1"/>
</dbReference>
<comment type="caution">
    <text evidence="1">The sequence shown here is derived from an EMBL/GenBank/DDBJ whole genome shotgun (WGS) entry which is preliminary data.</text>
</comment>
<evidence type="ECO:0000313" key="2">
    <source>
        <dbReference type="Proteomes" id="UP000593574"/>
    </source>
</evidence>
<sequence length="276" mass="31464">NVVDADQVKVDPPFSLQKQAKHIVHFNPTFDESSFVNVAVKEGVLEAKNHSTVVFKNSNILESVNKETGMAAELIASEIDGKSTMDLLRKKGDRSVSIRYDHLMAIRDFKAILSSDNKKDSHVKGYRCQFFGEFMDKVQLRDLGFHGPYFTWHRSNLFERLDRAVGNDDWMESFPNCSEVMVRDKLENILHHEEMLWTKKIKNLYGEKLGLLGILPPSTFTSLSPEDVDFLGRNVTNKEIRITLFDMAPLKVTGSDGFHAAFFQNQWDNIGGAIYE</sequence>
<feature type="non-terminal residue" evidence="1">
    <location>
        <position position="276"/>
    </location>
</feature>
<dbReference type="EMBL" id="JABEZV010000008">
    <property type="protein sequence ID" value="MBA0717576.1"/>
    <property type="molecule type" value="Genomic_DNA"/>
</dbReference>